<sequence>MRAVAGLVEGKADAFTHLVVIAPPRLHHLLSMHAPAVATRIIAYLAHDYTGHGVEDITQGFLRALDQQRSR</sequence>
<name>A0A4D7CAJ6_9SPHN</name>
<reference evidence="2" key="1">
    <citation type="submission" date="2019-04" db="EMBL/GenBank/DDBJ databases">
        <title>Complete genome sequence of Sphingomonas sp. W1-2-3.</title>
        <authorList>
            <person name="Im W.T."/>
        </authorList>
    </citation>
    <scope>NUCLEOTIDE SEQUENCE [LARGE SCALE GENOMIC DNA]</scope>
    <source>
        <strain evidence="2">W1-2-3</strain>
    </source>
</reference>
<proteinExistence type="predicted"/>
<gene>
    <name evidence="1" type="ORF">E6W36_15495</name>
</gene>
<accession>A0A4D7CAJ6</accession>
<dbReference type="EMBL" id="CP039704">
    <property type="protein sequence ID" value="QCI80413.1"/>
    <property type="molecule type" value="Genomic_DNA"/>
</dbReference>
<dbReference type="KEGG" id="hgn:E6W36_15495"/>
<evidence type="ECO:0000313" key="2">
    <source>
        <dbReference type="Proteomes" id="UP000298714"/>
    </source>
</evidence>
<organism evidence="1 2">
    <name type="scientific">Hankyongella ginsenosidimutans</name>
    <dbReference type="NCBI Taxonomy" id="1763828"/>
    <lineage>
        <taxon>Bacteria</taxon>
        <taxon>Pseudomonadati</taxon>
        <taxon>Pseudomonadota</taxon>
        <taxon>Alphaproteobacteria</taxon>
        <taxon>Sphingomonadales</taxon>
        <taxon>Sphingomonadaceae</taxon>
        <taxon>Hankyongella</taxon>
    </lineage>
</organism>
<dbReference type="AlphaFoldDB" id="A0A4D7CAJ6"/>
<protein>
    <submittedName>
        <fullName evidence="1">Host attachment protein</fullName>
    </submittedName>
</protein>
<dbReference type="Proteomes" id="UP000298714">
    <property type="component" value="Chromosome"/>
</dbReference>
<evidence type="ECO:0000313" key="1">
    <source>
        <dbReference type="EMBL" id="QCI80413.1"/>
    </source>
</evidence>
<keyword evidence="2" id="KW-1185">Reference proteome</keyword>